<evidence type="ECO:0000256" key="2">
    <source>
        <dbReference type="RuleBase" id="RU003616"/>
    </source>
</evidence>
<evidence type="ECO:0000259" key="3">
    <source>
        <dbReference type="PROSITE" id="PS01031"/>
    </source>
</evidence>
<dbReference type="SUPFAM" id="SSF49764">
    <property type="entry name" value="HSP20-like chaperones"/>
    <property type="match status" value="1"/>
</dbReference>
<comment type="caution">
    <text evidence="4">The sequence shown here is derived from an EMBL/GenBank/DDBJ whole genome shotgun (WGS) entry which is preliminary data.</text>
</comment>
<gene>
    <name evidence="4" type="ORF">CK503_00435</name>
</gene>
<dbReference type="PANTHER" id="PTHR11527">
    <property type="entry name" value="HEAT-SHOCK PROTEIN 20 FAMILY MEMBER"/>
    <property type="match status" value="1"/>
</dbReference>
<dbReference type="OrthoDB" id="9814487at2"/>
<name>A0A2A2GDY3_9BACT</name>
<dbReference type="InterPro" id="IPR031107">
    <property type="entry name" value="Small_HSP"/>
</dbReference>
<sequence length="150" mass="17392">MKQLTRYQPTTVPVSNLRREMDRIFNELIPYSWRLDETETGMTAWTPTTDMFETDGEYIVEVELPGLSKKNLNISCQDNVLSIEGERKQEHKEERPGYLRSERSFGAFKRSIILPTSILEDKVKAVFKEGILRVTVPKAEKSKRKSVPIE</sequence>
<dbReference type="RefSeq" id="WP_095604813.1">
    <property type="nucleotide sequence ID" value="NZ_NSKE01000001.1"/>
</dbReference>
<dbReference type="Gene3D" id="2.60.40.790">
    <property type="match status" value="1"/>
</dbReference>
<comment type="similarity">
    <text evidence="1 2">Belongs to the small heat shock protein (HSP20) family.</text>
</comment>
<proteinExistence type="inferred from homology"/>
<protein>
    <submittedName>
        <fullName evidence="4">Molecular chaperone</fullName>
    </submittedName>
</protein>
<dbReference type="InterPro" id="IPR002068">
    <property type="entry name" value="A-crystallin/Hsp20_dom"/>
</dbReference>
<dbReference type="Pfam" id="PF00011">
    <property type="entry name" value="HSP20"/>
    <property type="match status" value="1"/>
</dbReference>
<dbReference type="EMBL" id="NSKE01000001">
    <property type="protein sequence ID" value="PAU95568.1"/>
    <property type="molecule type" value="Genomic_DNA"/>
</dbReference>
<dbReference type="CDD" id="cd06464">
    <property type="entry name" value="ACD_sHsps-like"/>
    <property type="match status" value="1"/>
</dbReference>
<reference evidence="4 5" key="1">
    <citation type="submission" date="2017-08" db="EMBL/GenBank/DDBJ databases">
        <title>Aliifodinibius alkalisoli sp. nov., isolated from saline alkaline soil.</title>
        <authorList>
            <person name="Liu D."/>
            <person name="Zhang G."/>
        </authorList>
    </citation>
    <scope>NUCLEOTIDE SEQUENCE [LARGE SCALE GENOMIC DNA]</scope>
    <source>
        <strain evidence="4 5">WN023</strain>
    </source>
</reference>
<dbReference type="Proteomes" id="UP000218831">
    <property type="component" value="Unassembled WGS sequence"/>
</dbReference>
<feature type="domain" description="SHSP" evidence="3">
    <location>
        <begin position="39"/>
        <end position="150"/>
    </location>
</feature>
<evidence type="ECO:0000313" key="4">
    <source>
        <dbReference type="EMBL" id="PAU95568.1"/>
    </source>
</evidence>
<dbReference type="AlphaFoldDB" id="A0A2A2GDY3"/>
<dbReference type="PROSITE" id="PS01031">
    <property type="entry name" value="SHSP"/>
    <property type="match status" value="1"/>
</dbReference>
<accession>A0A2A2GDY3</accession>
<organism evidence="4 5">
    <name type="scientific">Fodinibius salipaludis</name>
    <dbReference type="NCBI Taxonomy" id="2032627"/>
    <lineage>
        <taxon>Bacteria</taxon>
        <taxon>Pseudomonadati</taxon>
        <taxon>Balneolota</taxon>
        <taxon>Balneolia</taxon>
        <taxon>Balneolales</taxon>
        <taxon>Balneolaceae</taxon>
        <taxon>Fodinibius</taxon>
    </lineage>
</organism>
<evidence type="ECO:0000313" key="5">
    <source>
        <dbReference type="Proteomes" id="UP000218831"/>
    </source>
</evidence>
<dbReference type="InterPro" id="IPR008978">
    <property type="entry name" value="HSP20-like_chaperone"/>
</dbReference>
<keyword evidence="5" id="KW-1185">Reference proteome</keyword>
<evidence type="ECO:0000256" key="1">
    <source>
        <dbReference type="PROSITE-ProRule" id="PRU00285"/>
    </source>
</evidence>